<gene>
    <name evidence="2" type="ORF">SAMN02910291_02054</name>
</gene>
<evidence type="ECO:0000313" key="2">
    <source>
        <dbReference type="EMBL" id="SFW60284.1"/>
    </source>
</evidence>
<reference evidence="3" key="1">
    <citation type="submission" date="2016-11" db="EMBL/GenBank/DDBJ databases">
        <authorList>
            <person name="Jaros S."/>
            <person name="Januszkiewicz K."/>
            <person name="Wedrychowicz H."/>
        </authorList>
    </citation>
    <scope>NUCLEOTIDE SEQUENCE [LARGE SCALE GENOMIC DNA]</scope>
    <source>
        <strain evidence="3">DSM 7057</strain>
    </source>
</reference>
<organism evidence="2 3">
    <name type="scientific">Desulfovibrio desulfuricans</name>
    <dbReference type="NCBI Taxonomy" id="876"/>
    <lineage>
        <taxon>Bacteria</taxon>
        <taxon>Pseudomonadati</taxon>
        <taxon>Thermodesulfobacteriota</taxon>
        <taxon>Desulfovibrionia</taxon>
        <taxon>Desulfovibrionales</taxon>
        <taxon>Desulfovibrionaceae</taxon>
        <taxon>Desulfovibrio</taxon>
    </lineage>
</organism>
<dbReference type="EMBL" id="FPIW01000041">
    <property type="protein sequence ID" value="SFW60284.1"/>
    <property type="molecule type" value="Genomic_DNA"/>
</dbReference>
<evidence type="ECO:0000256" key="1">
    <source>
        <dbReference type="SAM" id="MobiDB-lite"/>
    </source>
</evidence>
<dbReference type="Proteomes" id="UP000182680">
    <property type="component" value="Unassembled WGS sequence"/>
</dbReference>
<dbReference type="AlphaFoldDB" id="A0AA94L2T0"/>
<protein>
    <submittedName>
        <fullName evidence="2">Uncharacterized protein</fullName>
    </submittedName>
</protein>
<accession>A0AA94L2T0</accession>
<feature type="region of interest" description="Disordered" evidence="1">
    <location>
        <begin position="26"/>
        <end position="58"/>
    </location>
</feature>
<comment type="caution">
    <text evidence="2">The sequence shown here is derived from an EMBL/GenBank/DDBJ whole genome shotgun (WGS) entry which is preliminary data.</text>
</comment>
<sequence length="249" mass="26663">MPSRHCGCTGGGHKKAPHFLRGCAMKRRTGGKSEPPLSKQEGRRSEFQAGQPAPQRHASGYANTRAALGGRQDAGCENASCDGRRCIRRPQECTCLHGLPCCCFHRWTIIKRNRTVNRWPGGPHAWCFAKGHLRGAFRLSLPRDLFLPVLRTGRLCRQAGAICSAQQLRPVHCLPAVCNILLAAGRQLVQKEAPCPARDRGPPGRQVMRVYYFDCSFSGAEALSAFALSASGAAGASGVAATGSSGCAP</sequence>
<name>A0AA94L2T0_DESDE</name>
<evidence type="ECO:0000313" key="3">
    <source>
        <dbReference type="Proteomes" id="UP000182680"/>
    </source>
</evidence>
<proteinExistence type="predicted"/>